<feature type="signal peptide" evidence="4">
    <location>
        <begin position="1"/>
        <end position="22"/>
    </location>
</feature>
<dbReference type="Pfam" id="PF01483">
    <property type="entry name" value="P_proprotein"/>
    <property type="match status" value="1"/>
</dbReference>
<dbReference type="EMBL" id="FP476056">
    <property type="protein sequence ID" value="CAZ96295.1"/>
    <property type="molecule type" value="Genomic_DNA"/>
</dbReference>
<sequence>MVTKLRLVFSITIVFLSFYASAQSKYWEASTVSKRVQRSVLQGSEDNDSKIFTLRENLFKEELKSSITSKKASHIVYFPNSKGEMVAYRVHESPVLSAKLSEKYPEIKSYSGRALNDSQDRVRFSISHNDVQAMIVSAKTHKNSFIEKNEDQTYVLYTESSDWVDKSDFICSTADKVMKAEPNLTAKPLDGQVLRKYRLAISATAEYTQYHGGTVADALAAINATLTRVNEVFETDLAVRLELVSDTDKIIYTDSGSDPYTGSLSLLGEQAQNAMTSEIGEANYDLGHVFHKGENGGNAGFIGAVCVDNRKGSAYSSSLVPKGDKFDLDFVAHELGHQLGANHTWSHENEGTQVQVEPGSGSTIMGYAGITGVNDVAARGDDYFHYISIKQIIDNLKEKSCGEVISIVDTPPEVAPLEDYVIPKSTPFVLEGSATDADAGDVLTYTWEQIDNGIVTNSSFGPNNASGANFRSRLPSLVPVRYFPMLSRVIQGRLTETFPTRGSAWETVSDVERDMNFAFTVRDNAAGGGQVVSELMNVQVVNSAGPFKVTSQASPQAFVAGEVIEIDWDVAGTDMLPIATKKVDIMLSVDGGLSFSEPLATGVDNNGTHKVVLPGVTATKARIMVKAADNIYYAVNDADFSIAASPFIMNFSELEYEACHFDDLIIPFIYETYSGFNEEVTFQASDVPDNLGISFTPATTSVGGTPVDILLENTENVPEGAYSITISAVSASLTKDITFDLNIYDDDFPEVQLNAPVDGAIDVSINELLEWEEDPSYTAYEVHIATDAAFSNLVELVTVNTNSYVPAELNNQTQYYWRVKPLNACGGGPLSATRSFTTIQVDCTNKRARDLPLEIVSTQRSTVISKIAFFEDLKVDDIDVRLDIDHEYLEDLVVTLTSPSNTVVPLFSSSCGKLRNVDATFDDSASDFVCGTSSSDAIQGRVKPLGSLSAFKGESVLGEWILTVVDNASGDGGVINSFSLDICVEGEFRPDVDDDGVFDDGDDLCLNTPPGVEVDVSGCQVFRFPSDNFVITVESETCRNNDDGMISLTAALPLDYTVTVTGNGQDVTDTFTSDFELLNLGSGTYTLCINASTPEFDYEPFCVEVTVSQPEPLGVSSSVSSDGKQLVLAMEGADLYTIQLNGETLLTDKSEVTLDLKSGSNTLRVSTGLACQGIHEDSFFVAGDPVVFPNPFDETTKILLRSSTETVRIDIFTLAGRLARNTEAIPRSGAIDLDFTGLPSGIYLVRVEGETIKGVVKVIKR</sequence>
<dbReference type="InterPro" id="IPR002884">
    <property type="entry name" value="P_dom"/>
</dbReference>
<dbReference type="Pfam" id="PF13583">
    <property type="entry name" value="Reprolysin_4"/>
    <property type="match status" value="1"/>
</dbReference>
<gene>
    <name evidence="6" type="ordered locus">zobellia_2137</name>
</gene>
<dbReference type="GO" id="GO:0004252">
    <property type="term" value="F:serine-type endopeptidase activity"/>
    <property type="evidence" value="ECO:0007669"/>
    <property type="project" value="InterPro"/>
</dbReference>
<protein>
    <submittedName>
        <fullName evidence="6">Metalloendopeptidase, family M12</fullName>
        <ecNumber evidence="6">3.4.24.-</ecNumber>
    </submittedName>
</protein>
<dbReference type="GO" id="GO:0008237">
    <property type="term" value="F:metallopeptidase activity"/>
    <property type="evidence" value="ECO:0007669"/>
    <property type="project" value="InterPro"/>
</dbReference>
<dbReference type="HOGENOM" id="CLU_006954_0_0_10"/>
<evidence type="ECO:0000256" key="4">
    <source>
        <dbReference type="SAM" id="SignalP"/>
    </source>
</evidence>
<dbReference type="Gene3D" id="2.60.40.10">
    <property type="entry name" value="Immunoglobulins"/>
    <property type="match status" value="1"/>
</dbReference>
<dbReference type="STRING" id="63186.ZOBELLIA_2137"/>
<name>G0L5I1_ZOBGA</name>
<evidence type="ECO:0000313" key="7">
    <source>
        <dbReference type="Proteomes" id="UP000008898"/>
    </source>
</evidence>
<evidence type="ECO:0000259" key="5">
    <source>
        <dbReference type="PROSITE" id="PS51829"/>
    </source>
</evidence>
<dbReference type="Proteomes" id="UP000008898">
    <property type="component" value="Chromosome"/>
</dbReference>
<dbReference type="KEGG" id="zga:ZOBELLIA_2137"/>
<dbReference type="RefSeq" id="WP_013993495.1">
    <property type="nucleotide sequence ID" value="NC_015844.1"/>
</dbReference>
<dbReference type="InterPro" id="IPR008979">
    <property type="entry name" value="Galactose-bd-like_sf"/>
</dbReference>
<keyword evidence="7" id="KW-1185">Reference proteome</keyword>
<feature type="chain" id="PRO_5003402454" evidence="4">
    <location>
        <begin position="23"/>
        <end position="1261"/>
    </location>
</feature>
<dbReference type="GO" id="GO:0006508">
    <property type="term" value="P:proteolysis"/>
    <property type="evidence" value="ECO:0007669"/>
    <property type="project" value="UniProtKB-KW"/>
</dbReference>
<dbReference type="SUPFAM" id="SSF55486">
    <property type="entry name" value="Metalloproteases ('zincins'), catalytic domain"/>
    <property type="match status" value="1"/>
</dbReference>
<evidence type="ECO:0000313" key="6">
    <source>
        <dbReference type="EMBL" id="CAZ96295.1"/>
    </source>
</evidence>
<evidence type="ECO:0000256" key="1">
    <source>
        <dbReference type="ARBA" id="ARBA00022670"/>
    </source>
</evidence>
<keyword evidence="1" id="KW-0645">Protease</keyword>
<dbReference type="InterPro" id="IPR013783">
    <property type="entry name" value="Ig-like_fold"/>
</dbReference>
<reference evidence="7" key="1">
    <citation type="submission" date="2009-07" db="EMBL/GenBank/DDBJ databases">
        <title>Complete genome sequence of Zobellia galactanivorans Dsij.</title>
        <authorList>
            <consortium name="Genoscope - CEA"/>
        </authorList>
    </citation>
    <scope>NUCLEOTIDE SEQUENCE [LARGE SCALE GENOMIC DNA]</scope>
    <source>
        <strain evidence="7">DSM 12802 / CCUG 47099 / CIP 106680 / NCIMB 13871 / Dsij</strain>
    </source>
</reference>
<dbReference type="Gene3D" id="3.40.390.10">
    <property type="entry name" value="Collagenase (Catalytic Domain)"/>
    <property type="match status" value="1"/>
</dbReference>
<dbReference type="InterPro" id="IPR026444">
    <property type="entry name" value="Secre_tail"/>
</dbReference>
<dbReference type="SUPFAM" id="SSF49785">
    <property type="entry name" value="Galactose-binding domain-like"/>
    <property type="match status" value="1"/>
</dbReference>
<dbReference type="PROSITE" id="PS51829">
    <property type="entry name" value="P_HOMO_B"/>
    <property type="match status" value="1"/>
</dbReference>
<dbReference type="InterPro" id="IPR036116">
    <property type="entry name" value="FN3_sf"/>
</dbReference>
<dbReference type="InterPro" id="IPR024079">
    <property type="entry name" value="MetalloPept_cat_dom_sf"/>
</dbReference>
<accession>G0L5I1</accession>
<proteinExistence type="predicted"/>
<evidence type="ECO:0000256" key="2">
    <source>
        <dbReference type="ARBA" id="ARBA00022729"/>
    </source>
</evidence>
<dbReference type="Pfam" id="PF18962">
    <property type="entry name" value="Por_Secre_tail"/>
    <property type="match status" value="1"/>
</dbReference>
<dbReference type="OrthoDB" id="9792152at2"/>
<dbReference type="PATRIC" id="fig|63186.3.peg.2105"/>
<feature type="domain" description="P/Homo B" evidence="5">
    <location>
        <begin position="837"/>
        <end position="990"/>
    </location>
</feature>
<organism evidence="6 7">
    <name type="scientific">Zobellia galactanivorans (strain DSM 12802 / CCUG 47099 / CIP 106680 / NCIMB 13871 / Dsij)</name>
    <dbReference type="NCBI Taxonomy" id="63186"/>
    <lineage>
        <taxon>Bacteria</taxon>
        <taxon>Pseudomonadati</taxon>
        <taxon>Bacteroidota</taxon>
        <taxon>Flavobacteriia</taxon>
        <taxon>Flavobacteriales</taxon>
        <taxon>Flavobacteriaceae</taxon>
        <taxon>Zobellia</taxon>
    </lineage>
</organism>
<dbReference type="AlphaFoldDB" id="G0L5I1"/>
<reference evidence="6 7" key="2">
    <citation type="journal article" date="2012" name="Environ. Microbiol.">
        <title>Characterization of the first alginolytic operons in a marine bacterium: from their emergence in marine Flavobacteriia to their independent transfers to marine Proteobacteria and human gut Bacteroides.</title>
        <authorList>
            <person name="Thomas F."/>
            <person name="Barbeyron T."/>
            <person name="Tonon T."/>
            <person name="Genicot S."/>
            <person name="Czjzek M."/>
            <person name="Michel G."/>
        </authorList>
    </citation>
    <scope>NUCLEOTIDE SEQUENCE [LARGE SCALE GENOMIC DNA]</scope>
    <source>
        <strain evidence="7">DSM 12802 / CCUG 47099 / CIP 106680 / NCIMB 13871 / Dsij</strain>
    </source>
</reference>
<dbReference type="Gene3D" id="2.60.120.260">
    <property type="entry name" value="Galactose-binding domain-like"/>
    <property type="match status" value="1"/>
</dbReference>
<dbReference type="EC" id="3.4.24.-" evidence="6"/>
<dbReference type="NCBIfam" id="TIGR04183">
    <property type="entry name" value="Por_Secre_tail"/>
    <property type="match status" value="1"/>
</dbReference>
<keyword evidence="2 4" id="KW-0732">Signal</keyword>
<dbReference type="SUPFAM" id="SSF49265">
    <property type="entry name" value="Fibronectin type III"/>
    <property type="match status" value="1"/>
</dbReference>
<evidence type="ECO:0000256" key="3">
    <source>
        <dbReference type="ARBA" id="ARBA00022801"/>
    </source>
</evidence>
<keyword evidence="3 6" id="KW-0378">Hydrolase</keyword>